<evidence type="ECO:0000256" key="6">
    <source>
        <dbReference type="SAM" id="MobiDB-lite"/>
    </source>
</evidence>
<reference evidence="9" key="1">
    <citation type="submission" date="2021-10" db="EMBL/GenBank/DDBJ databases">
        <title>Tropical sea cucumber genome reveals ecological adaptation and Cuvierian tubules defense mechanism.</title>
        <authorList>
            <person name="Chen T."/>
        </authorList>
    </citation>
    <scope>NUCLEOTIDE SEQUENCE</scope>
    <source>
        <strain evidence="9">Nanhai2018</strain>
        <tissue evidence="9">Muscle</tissue>
    </source>
</reference>
<feature type="transmembrane region" description="Helical" evidence="7">
    <location>
        <begin position="191"/>
        <end position="212"/>
    </location>
</feature>
<keyword evidence="10" id="KW-1185">Reference proteome</keyword>
<dbReference type="InterPro" id="IPR036259">
    <property type="entry name" value="MFS_trans_sf"/>
</dbReference>
<feature type="transmembrane region" description="Helical" evidence="7">
    <location>
        <begin position="35"/>
        <end position="53"/>
    </location>
</feature>
<feature type="transmembrane region" description="Helical" evidence="7">
    <location>
        <begin position="330"/>
        <end position="349"/>
    </location>
</feature>
<dbReference type="Pfam" id="PF12832">
    <property type="entry name" value="MFS_1_like"/>
    <property type="match status" value="1"/>
</dbReference>
<keyword evidence="3 7" id="KW-0812">Transmembrane</keyword>
<dbReference type="Proteomes" id="UP001152320">
    <property type="component" value="Chromosome 15"/>
</dbReference>
<feature type="region of interest" description="Disordered" evidence="6">
    <location>
        <begin position="450"/>
        <end position="478"/>
    </location>
</feature>
<feature type="domain" description="Major facilitator superfamily associated" evidence="8">
    <location>
        <begin position="31"/>
        <end position="423"/>
    </location>
</feature>
<evidence type="ECO:0000259" key="8">
    <source>
        <dbReference type="Pfam" id="PF12832"/>
    </source>
</evidence>
<comment type="caution">
    <text evidence="9">The sequence shown here is derived from an EMBL/GenBank/DDBJ whole genome shotgun (WGS) entry which is preliminary data.</text>
</comment>
<dbReference type="AlphaFoldDB" id="A0A9Q1GWZ2"/>
<evidence type="ECO:0000256" key="4">
    <source>
        <dbReference type="ARBA" id="ARBA00022989"/>
    </source>
</evidence>
<feature type="transmembrane region" description="Helical" evidence="7">
    <location>
        <begin position="361"/>
        <end position="381"/>
    </location>
</feature>
<feature type="transmembrane region" description="Helical" evidence="7">
    <location>
        <begin position="94"/>
        <end position="112"/>
    </location>
</feature>
<feature type="transmembrane region" description="Helical" evidence="7">
    <location>
        <begin position="148"/>
        <end position="170"/>
    </location>
</feature>
<feature type="transmembrane region" description="Helical" evidence="7">
    <location>
        <begin position="298"/>
        <end position="318"/>
    </location>
</feature>
<evidence type="ECO:0000256" key="2">
    <source>
        <dbReference type="ARBA" id="ARBA00005241"/>
    </source>
</evidence>
<dbReference type="PANTHER" id="PTHR16172:SF42">
    <property type="entry name" value="MAJOR FACILITATOR SUPERFAMILY (MFS) PROFILE DOMAIN-CONTAINING PROTEIN"/>
    <property type="match status" value="1"/>
</dbReference>
<name>A0A9Q1GWZ2_HOLLE</name>
<comment type="similarity">
    <text evidence="2">Belongs to the major facilitator superfamily. MFSD6 family.</text>
</comment>
<keyword evidence="5 7" id="KW-0472">Membrane</keyword>
<accession>A0A9Q1GWZ2</accession>
<feature type="transmembrane region" description="Helical" evidence="7">
    <location>
        <begin position="393"/>
        <end position="413"/>
    </location>
</feature>
<dbReference type="InterPro" id="IPR024989">
    <property type="entry name" value="MFS_assoc_dom"/>
</dbReference>
<sequence>MEQLSNKERVESSGMTGSRCKPKVNRSLLPVKGAYLFYIGALVTLFPVIPVYLRYLGLSPSQIGLIRGAEPFLDFLVSPVWGSVADKFSIHKSLVLLNVCGVGGAYFSTIFVPGSGQYNATTLDNDVIEIEDLAGESSADHWRRTRTTFTLCLILIACGQMFNAGVVPLMDANTEEMTKLHPGSSYGRQRLWGSLGGMIFSVSAGALMDLYSRNPFFLHEYSPAYVVFFFFIIMTLLPVWKINFAPHKPPETMFRKVGQIFRNPRIVAFFLVMCTFGFSYGQVDTFKFLFLDELGAPHILRSLCPAANCLAELLLLYYSKQVIWKIGHENAFLLVLAAYATRFLAYSFLWNPWWILPVELLHGFCFGILWPNVTAFCNAVAPPGMAATLQSMAFALTAGLSEGIGTILGGLFYERYGSRNLFRTMAGACICVLIAYRIFCCFVEPIKPGTGGKTVDESSEAPQDEKNEIPGFQEPSVA</sequence>
<feature type="transmembrane region" description="Helical" evidence="7">
    <location>
        <begin position="266"/>
        <end position="283"/>
    </location>
</feature>
<keyword evidence="4 7" id="KW-1133">Transmembrane helix</keyword>
<organism evidence="9 10">
    <name type="scientific">Holothuria leucospilota</name>
    <name type="common">Black long sea cucumber</name>
    <name type="synonym">Mertensiothuria leucospilota</name>
    <dbReference type="NCBI Taxonomy" id="206669"/>
    <lineage>
        <taxon>Eukaryota</taxon>
        <taxon>Metazoa</taxon>
        <taxon>Echinodermata</taxon>
        <taxon>Eleutherozoa</taxon>
        <taxon>Echinozoa</taxon>
        <taxon>Holothuroidea</taxon>
        <taxon>Aspidochirotacea</taxon>
        <taxon>Aspidochirotida</taxon>
        <taxon>Holothuriidae</taxon>
        <taxon>Holothuria</taxon>
    </lineage>
</organism>
<dbReference type="Gene3D" id="1.20.1250.20">
    <property type="entry name" value="MFS general substrate transporter like domains"/>
    <property type="match status" value="2"/>
</dbReference>
<gene>
    <name evidence="9" type="ORF">HOLleu_30535</name>
</gene>
<evidence type="ECO:0000256" key="3">
    <source>
        <dbReference type="ARBA" id="ARBA00022692"/>
    </source>
</evidence>
<feature type="transmembrane region" description="Helical" evidence="7">
    <location>
        <begin position="425"/>
        <end position="443"/>
    </location>
</feature>
<dbReference type="SUPFAM" id="SSF103473">
    <property type="entry name" value="MFS general substrate transporter"/>
    <property type="match status" value="1"/>
</dbReference>
<evidence type="ECO:0000256" key="1">
    <source>
        <dbReference type="ARBA" id="ARBA00004141"/>
    </source>
</evidence>
<protein>
    <submittedName>
        <fullName evidence="9">Major facilitator superfamily domain-containing protein 6</fullName>
    </submittedName>
</protein>
<dbReference type="InterPro" id="IPR051717">
    <property type="entry name" value="MFS_MFSD6"/>
</dbReference>
<dbReference type="GO" id="GO:0016020">
    <property type="term" value="C:membrane"/>
    <property type="evidence" value="ECO:0007669"/>
    <property type="project" value="UniProtKB-SubCell"/>
</dbReference>
<dbReference type="EMBL" id="JAIZAY010000015">
    <property type="protein sequence ID" value="KAJ8028332.1"/>
    <property type="molecule type" value="Genomic_DNA"/>
</dbReference>
<dbReference type="PANTHER" id="PTHR16172">
    <property type="entry name" value="MAJOR FACILITATOR SUPERFAMILY DOMAIN-CONTAINING PROTEIN 6-LIKE"/>
    <property type="match status" value="1"/>
</dbReference>
<evidence type="ECO:0000256" key="5">
    <source>
        <dbReference type="ARBA" id="ARBA00023136"/>
    </source>
</evidence>
<feature type="transmembrane region" description="Helical" evidence="7">
    <location>
        <begin position="224"/>
        <end position="245"/>
    </location>
</feature>
<proteinExistence type="inferred from homology"/>
<evidence type="ECO:0000313" key="9">
    <source>
        <dbReference type="EMBL" id="KAJ8028332.1"/>
    </source>
</evidence>
<dbReference type="CDD" id="cd17335">
    <property type="entry name" value="MFS_MFSD6"/>
    <property type="match status" value="1"/>
</dbReference>
<comment type="subcellular location">
    <subcellularLocation>
        <location evidence="1">Membrane</location>
        <topology evidence="1">Multi-pass membrane protein</topology>
    </subcellularLocation>
</comment>
<dbReference type="OrthoDB" id="515887at2759"/>
<evidence type="ECO:0000256" key="7">
    <source>
        <dbReference type="SAM" id="Phobius"/>
    </source>
</evidence>
<evidence type="ECO:0000313" key="10">
    <source>
        <dbReference type="Proteomes" id="UP001152320"/>
    </source>
</evidence>